<dbReference type="Proteomes" id="UP000596092">
    <property type="component" value="Chromosome"/>
</dbReference>
<feature type="transmembrane region" description="Helical" evidence="1">
    <location>
        <begin position="158"/>
        <end position="182"/>
    </location>
</feature>
<name>A0A7T5VBK8_9BACT</name>
<evidence type="ECO:0000313" key="2">
    <source>
        <dbReference type="EMBL" id="QQG64816.1"/>
    </source>
</evidence>
<sequence length="273" mass="29813">MISGVHFAIWQRYIGILAMILMTGALLSLADALIGGLGGPRGLIELVPGSRFQISGPMPPRTDTLKDVLITGQPKDGSVRLLPENIFTGYWLGGSMWRGVIEVADFAREDSVVIAVRDRFGEKQNPALVFKVQIWPDEATRNAHSPSFITRKTGLSPYIFAVTLALMGMMAAGGNFFFGHLWSRHLAAHHCGEIFRLRQTQNGVEITCELPHMDSLSPGTKGAVYRPAGEYVCPATIISSEPEGVLMLADLPEHVRLGDIVCVLPETDNDLFN</sequence>
<evidence type="ECO:0000313" key="3">
    <source>
        <dbReference type="Proteomes" id="UP000596092"/>
    </source>
</evidence>
<accession>A0A7T5VBK8</accession>
<organism evidence="2 3">
    <name type="scientific">Desulfobulbus oligotrophicus</name>
    <dbReference type="NCBI Taxonomy" id="1909699"/>
    <lineage>
        <taxon>Bacteria</taxon>
        <taxon>Pseudomonadati</taxon>
        <taxon>Thermodesulfobacteriota</taxon>
        <taxon>Desulfobulbia</taxon>
        <taxon>Desulfobulbales</taxon>
        <taxon>Desulfobulbaceae</taxon>
        <taxon>Desulfobulbus</taxon>
    </lineage>
</organism>
<protein>
    <submittedName>
        <fullName evidence="2">Uncharacterized protein</fullName>
    </submittedName>
</protein>
<dbReference type="RefSeq" id="WP_199263648.1">
    <property type="nucleotide sequence ID" value="NZ_CP054140.1"/>
</dbReference>
<dbReference type="KEGG" id="dog:HP555_02525"/>
<dbReference type="AlphaFoldDB" id="A0A7T5VBK8"/>
<evidence type="ECO:0000256" key="1">
    <source>
        <dbReference type="SAM" id="Phobius"/>
    </source>
</evidence>
<keyword evidence="1" id="KW-1133">Transmembrane helix</keyword>
<proteinExistence type="predicted"/>
<feature type="transmembrane region" description="Helical" evidence="1">
    <location>
        <begin position="12"/>
        <end position="34"/>
    </location>
</feature>
<keyword evidence="1" id="KW-0472">Membrane</keyword>
<gene>
    <name evidence="2" type="ORF">HP555_02525</name>
</gene>
<reference evidence="2 3" key="1">
    <citation type="submission" date="2020-05" db="EMBL/GenBank/DDBJ databases">
        <title>Complete genome of Desulfobulbus oligotrophicus.</title>
        <authorList>
            <person name="Podar M."/>
        </authorList>
    </citation>
    <scope>NUCLEOTIDE SEQUENCE [LARGE SCALE GENOMIC DNA]</scope>
    <source>
        <strain evidence="2 3">Prop6</strain>
    </source>
</reference>
<dbReference type="EMBL" id="CP054140">
    <property type="protein sequence ID" value="QQG64816.1"/>
    <property type="molecule type" value="Genomic_DNA"/>
</dbReference>
<keyword evidence="3" id="KW-1185">Reference proteome</keyword>
<keyword evidence="1" id="KW-0812">Transmembrane</keyword>